<dbReference type="InterPro" id="IPR037474">
    <property type="entry name" value="ScaA"/>
</dbReference>
<evidence type="ECO:0000256" key="1">
    <source>
        <dbReference type="SAM" id="MobiDB-lite"/>
    </source>
</evidence>
<organism evidence="2 3">
    <name type="scientific">Anaeramoeba flamelloides</name>
    <dbReference type="NCBI Taxonomy" id="1746091"/>
    <lineage>
        <taxon>Eukaryota</taxon>
        <taxon>Metamonada</taxon>
        <taxon>Anaeramoebidae</taxon>
        <taxon>Anaeramoeba</taxon>
    </lineage>
</organism>
<evidence type="ECO:0000313" key="2">
    <source>
        <dbReference type="EMBL" id="KAJ6230466.1"/>
    </source>
</evidence>
<protein>
    <submittedName>
        <fullName evidence="2">Sca1 complex scaffold protein scaa</fullName>
    </submittedName>
</protein>
<feature type="compositionally biased region" description="Basic residues" evidence="1">
    <location>
        <begin position="896"/>
        <end position="913"/>
    </location>
</feature>
<comment type="caution">
    <text evidence="2">The sequence shown here is derived from an EMBL/GenBank/DDBJ whole genome shotgun (WGS) entry which is preliminary data.</text>
</comment>
<name>A0ABQ8XD33_9EUKA</name>
<reference evidence="2" key="1">
    <citation type="submission" date="2022-08" db="EMBL/GenBank/DDBJ databases">
        <title>Novel sulfate-reducing endosymbionts in the free-living metamonad Anaeramoeba.</title>
        <authorList>
            <person name="Jerlstrom-Hultqvist J."/>
            <person name="Cepicka I."/>
            <person name="Gallot-Lavallee L."/>
            <person name="Salas-Leiva D."/>
            <person name="Curtis B.A."/>
            <person name="Zahonova K."/>
            <person name="Pipaliya S."/>
            <person name="Dacks J."/>
            <person name="Roger A.J."/>
        </authorList>
    </citation>
    <scope>NUCLEOTIDE SEQUENCE</scope>
    <source>
        <strain evidence="2">Schooner1</strain>
    </source>
</reference>
<dbReference type="PANTHER" id="PTHR37516">
    <property type="entry name" value="SCA1 COMPLEX SCAFFOLD PROTEIN SCAA"/>
    <property type="match status" value="1"/>
</dbReference>
<dbReference type="PANTHER" id="PTHR37516:SF1">
    <property type="entry name" value="SCA1 COMPLEX SCAFFOLD PROTEIN SCAA"/>
    <property type="match status" value="1"/>
</dbReference>
<gene>
    <name evidence="2" type="ORF">M0813_06694</name>
</gene>
<dbReference type="Proteomes" id="UP001150062">
    <property type="component" value="Unassembled WGS sequence"/>
</dbReference>
<accession>A0ABQ8XD33</accession>
<feature type="region of interest" description="Disordered" evidence="1">
    <location>
        <begin position="875"/>
        <end position="943"/>
    </location>
</feature>
<evidence type="ECO:0000313" key="3">
    <source>
        <dbReference type="Proteomes" id="UP001150062"/>
    </source>
</evidence>
<proteinExistence type="predicted"/>
<keyword evidence="3" id="KW-1185">Reference proteome</keyword>
<sequence length="1353" mass="159594">MSESVQEKNNKKNSGFVYQAQGFYGEYSLPKISLQKRYPATSSEKKNIKKTAAFMDNEGNCYDINYLKIDENHSFRKKSLPPINEFKIGNNKQYFTQEGRSKLIQRYDTKNPKDLGKFPDPEDFETFNEFEQASIEWYNSTKKKIGVLKLPNVLGAHYYRLKQTIPSSNEKETQEDYSTDMSSGTDLVTETDFDDQDNVSESISGITPSSENIDKMMTTHDDEIFNLLPKEELSIIKYLQTQNIDEETQSNEKEETSETADFNKYLTKKNPWDTLLVPFEPKPNYYLTYKDYERASKRWAQIVLSRVKQIPIHPSQLQQYGLLRSYQKAIAKQNKIIYTRDFYRAHYHWLNGIQNIFTKRIFSPFLQTNSLSLIKSNFQLNQYSPQLKSVWNKLEKQTHNKLINFINQIHKKSFKNIKQFSSPTGLILGKYTPTQRDSKLHNNKESNLGNSILLRKIEKVFELNRYPTSKIVSKTKIKYIIPQYDLEQPISWSSLAETGNYTAIAKVIKGINYSYRIQNSYYKYDINRHTPVFHKKNFIIIKKLIKKKNFGIEKLIQILLNKQLLEEFQKLFIKDQTKKEKKTQEKPYSEIFFSIITEDNFDQILSLFHETNNKNVHAKVAYFVTQLLNSENGTKLMVQCLKKANLQQLYYVNYSLYFFNTTPIQIFPLIDDIDWYIKMIFPNNPSLLALYKNVFFLYYINLMIQYYSRQSIKSSTYKSTLSKPLIKSKNMLINTLMFSLSTHNKQQIKDLFIGLFNKSKKISTFFLFLITRIIKIRDPRIQELFTSDEISFPTIIYQASKLKYSHSKKGSKILLNCLQEHKYGKYFANSFSKKPKLIMNSLFSHYKMLNPNNQELKFENNLIDIEKIKNINNTTRKNEDSDSNSDNNDGNEDKKKTKKKHRKKKKKKKKKKEKEKEKEENEKKNTRKKTKESQKKPTRPVKSNPDLIKKILMIDQPSCVTQMISQYYKQLFKKVSFDPSFIQIAECGIFDSKFCKELINQMEDHYQNHLPSMVYILKFLAGFLSCLYHFNLIIGPCFHGERNLELISKLTSSRWVKPQTTQSKKIKAKIIPLQRFSTISKDKSVKLKFEIGASFKNEDIYKFFNLIKSINSISSISSSPISVSNSTTSSTSSPSASVTSNFTYLNDLEKVYCVNEVLNCLEYLLRERTIFLNLYKDNTLFDILKQLCYDTVEKKTNQKCWKLFYQAIVYHSETLNYLISTDILKNFLMPPNNKIGIAHQLYYFRKLLQMPEIDKKKTLKNKNKTHFRWYEKDPIKSLNKDRKNFINYLVKKLWHAKLHICYKRVEKHFTGYLFIQVQKMYKLIMKKGTFSKLYKLLSSDQDYEGGVLFFKNI</sequence>
<feature type="compositionally biased region" description="Basic and acidic residues" evidence="1">
    <location>
        <begin position="914"/>
        <end position="924"/>
    </location>
</feature>
<dbReference type="EMBL" id="JAOAOG010000311">
    <property type="protein sequence ID" value="KAJ6230466.1"/>
    <property type="molecule type" value="Genomic_DNA"/>
</dbReference>